<feature type="domain" description="2Fe-2S ferredoxin-type" evidence="6">
    <location>
        <begin position="1"/>
        <end position="76"/>
    </location>
</feature>
<reference evidence="7 8" key="2">
    <citation type="submission" date="2017-08" db="EMBL/GenBank/DDBJ databases">
        <title>WGS of novel Burkholderia cepaca complex species.</title>
        <authorList>
            <person name="Lipuma J."/>
            <person name="Spilker T."/>
        </authorList>
    </citation>
    <scope>NUCLEOTIDE SEQUENCE [LARGE SCALE GENOMIC DNA]</scope>
    <source>
        <strain evidence="7 8">AU17325</strain>
    </source>
</reference>
<dbReference type="PROSITE" id="PS51085">
    <property type="entry name" value="2FE2S_FER_2"/>
    <property type="match status" value="1"/>
</dbReference>
<accession>A0A228J291</accession>
<dbReference type="EMBL" id="NKFA01000003">
    <property type="protein sequence ID" value="OXI48684.1"/>
    <property type="molecule type" value="Genomic_DNA"/>
</dbReference>
<dbReference type="Gene3D" id="1.10.150.120">
    <property type="entry name" value="[2Fe-2S]-binding domain"/>
    <property type="match status" value="1"/>
</dbReference>
<dbReference type="PROSITE" id="PS00197">
    <property type="entry name" value="2FE2S_FER_1"/>
    <property type="match status" value="1"/>
</dbReference>
<keyword evidence="2" id="KW-0479">Metal-binding</keyword>
<dbReference type="SUPFAM" id="SSF54292">
    <property type="entry name" value="2Fe-2S ferredoxin-like"/>
    <property type="match status" value="1"/>
</dbReference>
<evidence type="ECO:0000256" key="5">
    <source>
        <dbReference type="ARBA" id="ARBA00023014"/>
    </source>
</evidence>
<evidence type="ECO:0000313" key="7">
    <source>
        <dbReference type="EMBL" id="OXI48684.1"/>
    </source>
</evidence>
<dbReference type="OrthoDB" id="9179439at2"/>
<keyword evidence="5" id="KW-0411">Iron-sulfur</keyword>
<evidence type="ECO:0000313" key="8">
    <source>
        <dbReference type="Proteomes" id="UP000214600"/>
    </source>
</evidence>
<dbReference type="Pfam" id="PF00111">
    <property type="entry name" value="Fer2"/>
    <property type="match status" value="1"/>
</dbReference>
<dbReference type="PANTHER" id="PTHR44379:SF2">
    <property type="entry name" value="BLR6218 PROTEIN"/>
    <property type="match status" value="1"/>
</dbReference>
<dbReference type="SUPFAM" id="SSF47741">
    <property type="entry name" value="CO dehydrogenase ISP C-domain like"/>
    <property type="match status" value="1"/>
</dbReference>
<dbReference type="GO" id="GO:0051537">
    <property type="term" value="F:2 iron, 2 sulfur cluster binding"/>
    <property type="evidence" value="ECO:0007669"/>
    <property type="project" value="UniProtKB-KW"/>
</dbReference>
<gene>
    <name evidence="7" type="ORF">CFB84_07150</name>
</gene>
<dbReference type="Proteomes" id="UP000214600">
    <property type="component" value="Unassembled WGS sequence"/>
</dbReference>
<dbReference type="CDD" id="cd00207">
    <property type="entry name" value="fer2"/>
    <property type="match status" value="1"/>
</dbReference>
<dbReference type="RefSeq" id="WP_089450262.1">
    <property type="nucleotide sequence ID" value="NZ_CP184468.1"/>
</dbReference>
<evidence type="ECO:0000256" key="2">
    <source>
        <dbReference type="ARBA" id="ARBA00022723"/>
    </source>
</evidence>
<comment type="caution">
    <text evidence="7">The sequence shown here is derived from an EMBL/GenBank/DDBJ whole genome shotgun (WGS) entry which is preliminary data.</text>
</comment>
<dbReference type="Pfam" id="PF01799">
    <property type="entry name" value="Fer2_2"/>
    <property type="match status" value="1"/>
</dbReference>
<dbReference type="GeneID" id="99658547"/>
<evidence type="ECO:0000256" key="3">
    <source>
        <dbReference type="ARBA" id="ARBA00023002"/>
    </source>
</evidence>
<dbReference type="AlphaFoldDB" id="A0A228J291"/>
<dbReference type="PANTHER" id="PTHR44379">
    <property type="entry name" value="OXIDOREDUCTASE WITH IRON-SULFUR SUBUNIT"/>
    <property type="match status" value="1"/>
</dbReference>
<evidence type="ECO:0000256" key="1">
    <source>
        <dbReference type="ARBA" id="ARBA00022714"/>
    </source>
</evidence>
<evidence type="ECO:0000259" key="6">
    <source>
        <dbReference type="PROSITE" id="PS51085"/>
    </source>
</evidence>
<dbReference type="InterPro" id="IPR036884">
    <property type="entry name" value="2Fe-2S-bd_dom_sf"/>
</dbReference>
<keyword evidence="4" id="KW-0408">Iron</keyword>
<keyword evidence="1" id="KW-0001">2Fe-2S</keyword>
<organism evidence="7 8">
    <name type="scientific">Burkholderia aenigmatica</name>
    <dbReference type="NCBI Taxonomy" id="2015348"/>
    <lineage>
        <taxon>Bacteria</taxon>
        <taxon>Pseudomonadati</taxon>
        <taxon>Pseudomonadota</taxon>
        <taxon>Betaproteobacteria</taxon>
        <taxon>Burkholderiales</taxon>
        <taxon>Burkholderiaceae</taxon>
        <taxon>Burkholderia</taxon>
        <taxon>Burkholderia cepacia complex</taxon>
    </lineage>
</organism>
<dbReference type="InterPro" id="IPR001041">
    <property type="entry name" value="2Fe-2S_ferredoxin-type"/>
</dbReference>
<keyword evidence="3" id="KW-0560">Oxidoreductase</keyword>
<sequence length="153" mass="16259">MITLTVNGSEQHFDGNPDMPLLWYLRDVLGHTGTKFGCGMALCGACTVHLDGVAIRSCITPVAAAAGKRVTTIEGLSTDLTHPLQQAWQELNVAQCGYCQSGQIMQAASLLKTNPHPTDADIDDAMSGNICRCGTYTRIRAAIRLAVRRGGAA</sequence>
<dbReference type="GO" id="GO:0046872">
    <property type="term" value="F:metal ion binding"/>
    <property type="evidence" value="ECO:0007669"/>
    <property type="project" value="UniProtKB-KW"/>
</dbReference>
<dbReference type="GO" id="GO:0016491">
    <property type="term" value="F:oxidoreductase activity"/>
    <property type="evidence" value="ECO:0007669"/>
    <property type="project" value="UniProtKB-KW"/>
</dbReference>
<dbReference type="Gene3D" id="3.10.20.30">
    <property type="match status" value="1"/>
</dbReference>
<dbReference type="InterPro" id="IPR012675">
    <property type="entry name" value="Beta-grasp_dom_sf"/>
</dbReference>
<dbReference type="InterPro" id="IPR006058">
    <property type="entry name" value="2Fe2S_fd_BS"/>
</dbReference>
<dbReference type="InterPro" id="IPR002888">
    <property type="entry name" value="2Fe-2S-bd"/>
</dbReference>
<reference evidence="8" key="1">
    <citation type="submission" date="2017-06" db="EMBL/GenBank/DDBJ databases">
        <authorList>
            <person name="LiPuma J."/>
            <person name="Spilker T."/>
        </authorList>
    </citation>
    <scope>NUCLEOTIDE SEQUENCE [LARGE SCALE GENOMIC DNA]</scope>
    <source>
        <strain evidence="8">AU17325</strain>
    </source>
</reference>
<name>A0A228J291_9BURK</name>
<protein>
    <submittedName>
        <fullName evidence="7">(2Fe-2S)-binding protein</fullName>
    </submittedName>
</protein>
<dbReference type="InterPro" id="IPR051452">
    <property type="entry name" value="Diverse_Oxidoreductases"/>
</dbReference>
<dbReference type="InterPro" id="IPR036010">
    <property type="entry name" value="2Fe-2S_ferredoxin-like_sf"/>
</dbReference>
<evidence type="ECO:0000256" key="4">
    <source>
        <dbReference type="ARBA" id="ARBA00023004"/>
    </source>
</evidence>
<proteinExistence type="predicted"/>